<name>A0A9W5YGG6_9FIRM</name>
<keyword evidence="2" id="KW-0732">Signal</keyword>
<keyword evidence="1" id="KW-0175">Coiled coil</keyword>
<gene>
    <name evidence="3" type="ORF">SH1V18_32280</name>
</gene>
<sequence length="469" mass="53733">MSNKSKLIIMVLLTICLITSCNTTAKERDINDEGEVTSAEIETFEETESDNLDGRITIAEDKMNELTCSGIKYNIKSFRAQFTLINNNEEAVDLKIRIPFTEKNVPKNESIFIFLDKTNSEAVFHLEPKEKKEITIDRDNYNIKGNIGSINGIASIGVVGELVINTGDRWNYINYNEPGKVEPWDIETDIGLLKKFTSYEKRIHELEKENEELEREAKNFESAYNVLKGNNKEFKESLPDYRVIKYSEESGIRKYTGKVPLRIYPSLDAPALNLETKDILVNCIYSVLVDDITWGMVLVNNYGDAKVGFAPIEDFVKVEDSDNAISTVESLGGFRTGDRIEKLIGTLDRDYTVISENICIYSFPDDNYVETDAMNRPFGNKTLDTFVDNDFRVSTIRTNSPQFQLECGFKVGDRAKEVFEYFGEKYESDEDAYMYGDYNYRLSDTEVISFYINTQELEEDSLITSIWIQ</sequence>
<dbReference type="Proteomes" id="UP001144256">
    <property type="component" value="Unassembled WGS sequence"/>
</dbReference>
<proteinExistence type="predicted"/>
<evidence type="ECO:0000256" key="1">
    <source>
        <dbReference type="SAM" id="Coils"/>
    </source>
</evidence>
<evidence type="ECO:0000313" key="3">
    <source>
        <dbReference type="EMBL" id="GKX30748.1"/>
    </source>
</evidence>
<feature type="chain" id="PRO_5040748413" evidence="2">
    <location>
        <begin position="26"/>
        <end position="469"/>
    </location>
</feature>
<comment type="caution">
    <text evidence="3">The sequence shown here is derived from an EMBL/GenBank/DDBJ whole genome shotgun (WGS) entry which is preliminary data.</text>
</comment>
<feature type="signal peptide" evidence="2">
    <location>
        <begin position="1"/>
        <end position="25"/>
    </location>
</feature>
<evidence type="ECO:0000256" key="2">
    <source>
        <dbReference type="SAM" id="SignalP"/>
    </source>
</evidence>
<feature type="coiled-coil region" evidence="1">
    <location>
        <begin position="196"/>
        <end position="230"/>
    </location>
</feature>
<evidence type="ECO:0000313" key="4">
    <source>
        <dbReference type="Proteomes" id="UP001144256"/>
    </source>
</evidence>
<dbReference type="AlphaFoldDB" id="A0A9W5YGG6"/>
<keyword evidence="4" id="KW-1185">Reference proteome</keyword>
<organism evidence="3 4">
    <name type="scientific">Vallitalea longa</name>
    <dbReference type="NCBI Taxonomy" id="2936439"/>
    <lineage>
        <taxon>Bacteria</taxon>
        <taxon>Bacillati</taxon>
        <taxon>Bacillota</taxon>
        <taxon>Clostridia</taxon>
        <taxon>Lachnospirales</taxon>
        <taxon>Vallitaleaceae</taxon>
        <taxon>Vallitalea</taxon>
    </lineage>
</organism>
<dbReference type="EMBL" id="BRLB01000011">
    <property type="protein sequence ID" value="GKX30748.1"/>
    <property type="molecule type" value="Genomic_DNA"/>
</dbReference>
<protein>
    <submittedName>
        <fullName evidence="3">Uncharacterized protein</fullName>
    </submittedName>
</protein>
<accession>A0A9W5YGG6</accession>
<reference evidence="3" key="1">
    <citation type="submission" date="2022-06" db="EMBL/GenBank/DDBJ databases">
        <title>Vallitalea longa sp. nov., an anaerobic bacterium isolated from marine sediment.</title>
        <authorList>
            <person name="Hirano S."/>
            <person name="Terahara T."/>
            <person name="Mori K."/>
            <person name="Hamada M."/>
            <person name="Matsumoto R."/>
            <person name="Kobayashi T."/>
        </authorList>
    </citation>
    <scope>NUCLEOTIDE SEQUENCE</scope>
    <source>
        <strain evidence="3">SH18-1</strain>
    </source>
</reference>
<dbReference type="RefSeq" id="WP_281817212.1">
    <property type="nucleotide sequence ID" value="NZ_BRLB01000011.1"/>
</dbReference>
<dbReference type="PROSITE" id="PS51257">
    <property type="entry name" value="PROKAR_LIPOPROTEIN"/>
    <property type="match status" value="1"/>
</dbReference>